<keyword evidence="7" id="KW-1208">Phospholipid metabolism</keyword>
<evidence type="ECO:0000256" key="2">
    <source>
        <dbReference type="ARBA" id="ARBA00022516"/>
    </source>
</evidence>
<dbReference type="GO" id="GO:0005829">
    <property type="term" value="C:cytosol"/>
    <property type="evidence" value="ECO:0007669"/>
    <property type="project" value="TreeGrafter"/>
</dbReference>
<dbReference type="GO" id="GO:0008444">
    <property type="term" value="F:CDP-diacylglycerol-glycerol-3-phosphate 3-phosphatidyltransferase activity"/>
    <property type="evidence" value="ECO:0007669"/>
    <property type="project" value="InterPro"/>
</dbReference>
<sequence length="450" mass="51532">MNLKPQESKEQLSKLPMLSQNPENIKILHTAADFRYELLKQIENAQQRIYIVALYLENDDAGREIFTALYEAKQKNPTLDINVLVDWHRAQRGLIGAEKSDGNAALYREFSEKYEHSINVLGVPVRNKEVFGVLHLKGFIFDDTVVYSGASLNDVYLAHKDKYRFDRYHVLNNALLANSMVSFIKKTLIASPAVNCLSQQNRPETKSLKPEIKELRKQLGLANYQFTSQTRKEGEVGITPLVGLGRKGNKLNNYIRTLLASATSEITICTPYFNFPKPIAKELKKALRRGVKVTIIVGDKTANDFYISPEEEFKTIAGLPYLYEINLRNFAKANETYIASRQLSLNLWKHENNSFHLKGMWVDKEYTLITGSNLNPRAWKLDLENGLLLQDPEQLLVDTKQAELDVILEHTQLIGSYKQVDKLDSYPVEVKKLIKRIKRIKADHILNQIL</sequence>
<evidence type="ECO:0000313" key="10">
    <source>
        <dbReference type="Proteomes" id="UP000435323"/>
    </source>
</evidence>
<dbReference type="GO" id="GO:0032049">
    <property type="term" value="P:cardiolipin biosynthetic process"/>
    <property type="evidence" value="ECO:0007669"/>
    <property type="project" value="InterPro"/>
</dbReference>
<dbReference type="InterPro" id="IPR025202">
    <property type="entry name" value="PLD-like_dom"/>
</dbReference>
<keyword evidence="5" id="KW-0443">Lipid metabolism</keyword>
<accession>A0A6N3YYV9</accession>
<evidence type="ECO:0000313" key="9">
    <source>
        <dbReference type="EMBL" id="MUK47342.1"/>
    </source>
</evidence>
<evidence type="ECO:0000256" key="4">
    <source>
        <dbReference type="ARBA" id="ARBA00022737"/>
    </source>
</evidence>
<dbReference type="InterPro" id="IPR001736">
    <property type="entry name" value="PLipase_D/transphosphatidylase"/>
</dbReference>
<dbReference type="PROSITE" id="PS50035">
    <property type="entry name" value="PLD"/>
    <property type="match status" value="1"/>
</dbReference>
<dbReference type="CDD" id="cd09136">
    <property type="entry name" value="PLDc_PSS_G_neg_2"/>
    <property type="match status" value="1"/>
</dbReference>
<dbReference type="RefSeq" id="WP_063664980.1">
    <property type="nucleotide sequence ID" value="NZ_JAJVEG010000024.1"/>
</dbReference>
<evidence type="ECO:0000256" key="7">
    <source>
        <dbReference type="ARBA" id="ARBA00023264"/>
    </source>
</evidence>
<dbReference type="NCBIfam" id="NF006946">
    <property type="entry name" value="PRK09428.1"/>
    <property type="match status" value="1"/>
</dbReference>
<dbReference type="GO" id="GO:0003882">
    <property type="term" value="F:CDP-diacylglycerol-serine O-phosphatidyltransferase activity"/>
    <property type="evidence" value="ECO:0007669"/>
    <property type="project" value="UniProtKB-EC"/>
</dbReference>
<comment type="caution">
    <text evidence="9">The sequence shown here is derived from an EMBL/GenBank/DDBJ whole genome shotgun (WGS) entry which is preliminary data.</text>
</comment>
<reference evidence="9 10" key="1">
    <citation type="submission" date="2019-11" db="EMBL/GenBank/DDBJ databases">
        <title>Using colonization assays and comparative genomics to discover symbiosis behaviors and factors in Vibrio fischeri.</title>
        <authorList>
            <person name="Bongrand C."/>
            <person name="Moriano-Gutierrez S."/>
            <person name="Arevalo P."/>
            <person name="Mcfall-Ngai M."/>
            <person name="Visick K."/>
            <person name="Polz M.F."/>
            <person name="Ruby E.G."/>
        </authorList>
    </citation>
    <scope>NUCLEOTIDE SEQUENCE [LARGE SCALE GENOMIC DNA]</scope>
    <source>
        <strain evidence="10">emors.3.2</strain>
    </source>
</reference>
<evidence type="ECO:0000256" key="6">
    <source>
        <dbReference type="ARBA" id="ARBA00023209"/>
    </source>
</evidence>
<gene>
    <name evidence="9" type="primary">pssA</name>
    <name evidence="9" type="ORF">GNP77_18495</name>
</gene>
<evidence type="ECO:0000256" key="3">
    <source>
        <dbReference type="ARBA" id="ARBA00022679"/>
    </source>
</evidence>
<proteinExistence type="inferred from homology"/>
<dbReference type="AlphaFoldDB" id="A0A6N3YYV9"/>
<evidence type="ECO:0000256" key="5">
    <source>
        <dbReference type="ARBA" id="ARBA00023098"/>
    </source>
</evidence>
<dbReference type="PANTHER" id="PTHR12586:SF1">
    <property type="entry name" value="CDP-DIACYLGLYCEROL--GLYCEROL-3-PHOSPHATE 3-PHOSPHATIDYLTRANSFERASE, MITOCHONDRIAL"/>
    <property type="match status" value="1"/>
</dbReference>
<dbReference type="EC" id="2.7.8.8" evidence="9"/>
<dbReference type="PIRSF" id="PIRSF000850">
    <property type="entry name" value="Phospholipase_D_PSS"/>
    <property type="match status" value="1"/>
</dbReference>
<dbReference type="Proteomes" id="UP000435323">
    <property type="component" value="Unassembled WGS sequence"/>
</dbReference>
<keyword evidence="4" id="KW-0677">Repeat</keyword>
<name>A0A6N3YYV9_ALIFS</name>
<keyword evidence="2" id="KW-0444">Lipid biosynthesis</keyword>
<comment type="similarity">
    <text evidence="1">Belongs to the CDP-alcohol phosphatidyltransferase class-II family.</text>
</comment>
<evidence type="ECO:0000256" key="1">
    <source>
        <dbReference type="ARBA" id="ARBA00010682"/>
    </source>
</evidence>
<dbReference type="Pfam" id="PF13091">
    <property type="entry name" value="PLDc_2"/>
    <property type="match status" value="2"/>
</dbReference>
<dbReference type="EMBL" id="WOBO01000023">
    <property type="protein sequence ID" value="MUK47342.1"/>
    <property type="molecule type" value="Genomic_DNA"/>
</dbReference>
<dbReference type="InterPro" id="IPR016270">
    <property type="entry name" value="PGS1"/>
</dbReference>
<evidence type="ECO:0000259" key="8">
    <source>
        <dbReference type="PROSITE" id="PS50035"/>
    </source>
</evidence>
<feature type="domain" description="PLD phosphodiesterase" evidence="8">
    <location>
        <begin position="351"/>
        <end position="378"/>
    </location>
</feature>
<dbReference type="SUPFAM" id="SSF56024">
    <property type="entry name" value="Phospholipase D/nuclease"/>
    <property type="match status" value="2"/>
</dbReference>
<dbReference type="SMART" id="SM00155">
    <property type="entry name" value="PLDc"/>
    <property type="match status" value="2"/>
</dbReference>
<dbReference type="Gene3D" id="3.30.870.10">
    <property type="entry name" value="Endonuclease Chain A"/>
    <property type="match status" value="2"/>
</dbReference>
<keyword evidence="6" id="KW-0594">Phospholipid biosynthesis</keyword>
<keyword evidence="3 9" id="KW-0808">Transferase</keyword>
<dbReference type="PANTHER" id="PTHR12586">
    <property type="entry name" value="CDP-DIACYLGLYCEROL--SERINE O-PHOSPHATIDYLTRANSFERASE"/>
    <property type="match status" value="1"/>
</dbReference>
<dbReference type="CDD" id="cd09134">
    <property type="entry name" value="PLDc_PSS_G_neg_1"/>
    <property type="match status" value="1"/>
</dbReference>
<organism evidence="9 10">
    <name type="scientific">Aliivibrio fischeri</name>
    <name type="common">Vibrio fischeri</name>
    <dbReference type="NCBI Taxonomy" id="668"/>
    <lineage>
        <taxon>Bacteria</taxon>
        <taxon>Pseudomonadati</taxon>
        <taxon>Pseudomonadota</taxon>
        <taxon>Gammaproteobacteria</taxon>
        <taxon>Vibrionales</taxon>
        <taxon>Vibrionaceae</taxon>
        <taxon>Aliivibrio</taxon>
    </lineage>
</organism>
<protein>
    <submittedName>
        <fullName evidence="9">CDP-diacylglycerol--serine O-phosphatidyltransferase</fullName>
        <ecNumber evidence="9">2.7.8.8</ecNumber>
    </submittedName>
</protein>